<feature type="compositionally biased region" description="Low complexity" evidence="1">
    <location>
        <begin position="254"/>
        <end position="264"/>
    </location>
</feature>
<comment type="caution">
    <text evidence="2">The sequence shown here is derived from an EMBL/GenBank/DDBJ whole genome shotgun (WGS) entry which is preliminary data.</text>
</comment>
<protein>
    <submittedName>
        <fullName evidence="2">Uncharacterized protein</fullName>
    </submittedName>
</protein>
<evidence type="ECO:0000313" key="2">
    <source>
        <dbReference type="EMBL" id="KAA8893662.1"/>
    </source>
</evidence>
<feature type="compositionally biased region" description="Basic and acidic residues" evidence="1">
    <location>
        <begin position="81"/>
        <end position="90"/>
    </location>
</feature>
<feature type="compositionally biased region" description="Low complexity" evidence="1">
    <location>
        <begin position="164"/>
        <end position="181"/>
    </location>
</feature>
<feature type="compositionally biased region" description="Low complexity" evidence="1">
    <location>
        <begin position="131"/>
        <end position="151"/>
    </location>
</feature>
<dbReference type="Proteomes" id="UP000326924">
    <property type="component" value="Unassembled WGS sequence"/>
</dbReference>
<feature type="region of interest" description="Disordered" evidence="1">
    <location>
        <begin position="1"/>
        <end position="313"/>
    </location>
</feature>
<keyword evidence="3" id="KW-1185">Reference proteome</keyword>
<feature type="compositionally biased region" description="Polar residues" evidence="1">
    <location>
        <begin position="10"/>
        <end position="27"/>
    </location>
</feature>
<name>A0A5J5EDI4_9PEZI</name>
<dbReference type="AlphaFoldDB" id="A0A5J5EDI4"/>
<gene>
    <name evidence="2" type="ORF">FN846DRAFT_977948</name>
</gene>
<feature type="compositionally biased region" description="Polar residues" evidence="1">
    <location>
        <begin position="266"/>
        <end position="275"/>
    </location>
</feature>
<evidence type="ECO:0000256" key="1">
    <source>
        <dbReference type="SAM" id="MobiDB-lite"/>
    </source>
</evidence>
<proteinExistence type="predicted"/>
<reference evidence="2 3" key="1">
    <citation type="submission" date="2019-09" db="EMBL/GenBank/DDBJ databases">
        <title>Draft genome of the ectomycorrhizal ascomycete Sphaerosporella brunnea.</title>
        <authorList>
            <consortium name="DOE Joint Genome Institute"/>
            <person name="Benucci G.M."/>
            <person name="Marozzi G."/>
            <person name="Antonielli L."/>
            <person name="Sanchez S."/>
            <person name="Marco P."/>
            <person name="Wang X."/>
            <person name="Falini L.B."/>
            <person name="Barry K."/>
            <person name="Haridas S."/>
            <person name="Lipzen A."/>
            <person name="Labutti K."/>
            <person name="Grigoriev I.V."/>
            <person name="Murat C."/>
            <person name="Martin F."/>
            <person name="Albertini E."/>
            <person name="Donnini D."/>
            <person name="Bonito G."/>
        </authorList>
    </citation>
    <scope>NUCLEOTIDE SEQUENCE [LARGE SCALE GENOMIC DNA]</scope>
    <source>
        <strain evidence="2 3">Sb_GMNB300</strain>
    </source>
</reference>
<dbReference type="EMBL" id="VXIS01000415">
    <property type="protein sequence ID" value="KAA8893662.1"/>
    <property type="molecule type" value="Genomic_DNA"/>
</dbReference>
<feature type="compositionally biased region" description="Basic and acidic residues" evidence="1">
    <location>
        <begin position="100"/>
        <end position="116"/>
    </location>
</feature>
<sequence length="558" mass="59352">MPIPVPSTPSTPAARQTPRSAIPTPSRSVAAAVDNSATTPTDSRLPSPSQLSKPKMSRQVTPTSDTGSADSARMPPPPAPPRKDPKEQRTAIRRTVGARNLKESSSDEDKGKEKRGAAVKKPVPARSMTLRSSTRAAGASATATTTGTATGAKKEEAPKRTLRTRTTSTSTNTSTGAAAAATERKPALPKTVPRRELRSGAVAGASTAATGTSRRPLSMHADTTAATSASAAGPRKTTAPAAAAKTHRRNQSTPAAAPAALPRPGTSASMASNASKSRRPPFSTLQQNFAAPAPAPPTRRSLPPPPLDQATVHQQAQLLQLSCLHANSHATYAQLTASATAKLKRRFETLAREHSRSREQLARRQRLLDMAGLVAVVESPAAGITGKRRETMRSPEEKIQAFSEAIKKLEALQQNEHRVVAAAFGEWIAGYSPPSPGFGSEEGGWVKKRGRWIDGLGEDWRRQCLFTSRRIEAAVKAIESVVAAVVMEEEAGVVSVVGERWMEVAKGMLEESQGMMLVEGNVVQRERKALETVVASRDSHDVVVNDEYSEEEDQAVWA</sequence>
<accession>A0A5J5EDI4</accession>
<dbReference type="InParanoid" id="A0A5J5EDI4"/>
<feature type="compositionally biased region" description="Pro residues" evidence="1">
    <location>
        <begin position="293"/>
        <end position="307"/>
    </location>
</feature>
<feature type="compositionally biased region" description="Polar residues" evidence="1">
    <location>
        <begin position="35"/>
        <end position="67"/>
    </location>
</feature>
<feature type="compositionally biased region" description="Low complexity" evidence="1">
    <location>
        <begin position="199"/>
        <end position="244"/>
    </location>
</feature>
<organism evidence="2 3">
    <name type="scientific">Sphaerosporella brunnea</name>
    <dbReference type="NCBI Taxonomy" id="1250544"/>
    <lineage>
        <taxon>Eukaryota</taxon>
        <taxon>Fungi</taxon>
        <taxon>Dikarya</taxon>
        <taxon>Ascomycota</taxon>
        <taxon>Pezizomycotina</taxon>
        <taxon>Pezizomycetes</taxon>
        <taxon>Pezizales</taxon>
        <taxon>Pyronemataceae</taxon>
        <taxon>Sphaerosporella</taxon>
    </lineage>
</organism>
<evidence type="ECO:0000313" key="3">
    <source>
        <dbReference type="Proteomes" id="UP000326924"/>
    </source>
</evidence>
<dbReference type="OrthoDB" id="5429993at2759"/>